<protein>
    <submittedName>
        <fullName evidence="1">Uncharacterized protein</fullName>
    </submittedName>
</protein>
<reference evidence="1 2" key="1">
    <citation type="submission" date="2019-03" db="EMBL/GenBank/DDBJ databases">
        <title>Draft genome sequences of novel Actinobacteria.</title>
        <authorList>
            <person name="Sahin N."/>
            <person name="Ay H."/>
            <person name="Saygin H."/>
        </authorList>
    </citation>
    <scope>NUCLEOTIDE SEQUENCE [LARGE SCALE GENOMIC DNA]</scope>
    <source>
        <strain evidence="1 2">KC712</strain>
    </source>
</reference>
<gene>
    <name evidence="1" type="ORF">E1294_11350</name>
</gene>
<name>A0A4R4WXV8_9ACTN</name>
<evidence type="ECO:0000313" key="2">
    <source>
        <dbReference type="Proteomes" id="UP000294543"/>
    </source>
</evidence>
<sequence>MMLRVAFRPAESGAKPSLHAATAADLPGGSFIVPRGPFHAYGSPTRCTRAPGLHDATTAQRLWHLSEKLTGVDYRWPEPASG</sequence>
<dbReference type="Proteomes" id="UP000294543">
    <property type="component" value="Unassembled WGS sequence"/>
</dbReference>
<organism evidence="1 2">
    <name type="scientific">Nonomuraea diastatica</name>
    <dbReference type="NCBI Taxonomy" id="1848329"/>
    <lineage>
        <taxon>Bacteria</taxon>
        <taxon>Bacillati</taxon>
        <taxon>Actinomycetota</taxon>
        <taxon>Actinomycetes</taxon>
        <taxon>Streptosporangiales</taxon>
        <taxon>Streptosporangiaceae</taxon>
        <taxon>Nonomuraea</taxon>
    </lineage>
</organism>
<dbReference type="RefSeq" id="WP_132507583.1">
    <property type="nucleotide sequence ID" value="NZ_SMKP01000024.1"/>
</dbReference>
<dbReference type="Gene3D" id="3.40.50.720">
    <property type="entry name" value="NAD(P)-binding Rossmann-like Domain"/>
    <property type="match status" value="1"/>
</dbReference>
<comment type="caution">
    <text evidence="1">The sequence shown here is derived from an EMBL/GenBank/DDBJ whole genome shotgun (WGS) entry which is preliminary data.</text>
</comment>
<evidence type="ECO:0000313" key="1">
    <source>
        <dbReference type="EMBL" id="TDD22585.1"/>
    </source>
</evidence>
<accession>A0A4R4WXV8</accession>
<dbReference type="AlphaFoldDB" id="A0A4R4WXV8"/>
<proteinExistence type="predicted"/>
<keyword evidence="2" id="KW-1185">Reference proteome</keyword>
<dbReference type="EMBL" id="SMKP01000024">
    <property type="protein sequence ID" value="TDD22585.1"/>
    <property type="molecule type" value="Genomic_DNA"/>
</dbReference>
<dbReference type="OrthoDB" id="4577644at2"/>